<name>A0ACB8S9I2_9AGAM</name>
<dbReference type="EMBL" id="MU275842">
    <property type="protein sequence ID" value="KAI0053060.1"/>
    <property type="molecule type" value="Genomic_DNA"/>
</dbReference>
<organism evidence="1 2">
    <name type="scientific">Auriscalpium vulgare</name>
    <dbReference type="NCBI Taxonomy" id="40419"/>
    <lineage>
        <taxon>Eukaryota</taxon>
        <taxon>Fungi</taxon>
        <taxon>Dikarya</taxon>
        <taxon>Basidiomycota</taxon>
        <taxon>Agaricomycotina</taxon>
        <taxon>Agaricomycetes</taxon>
        <taxon>Russulales</taxon>
        <taxon>Auriscalpiaceae</taxon>
        <taxon>Auriscalpium</taxon>
    </lineage>
</organism>
<dbReference type="Proteomes" id="UP000814033">
    <property type="component" value="Unassembled WGS sequence"/>
</dbReference>
<comment type="caution">
    <text evidence="1">The sequence shown here is derived from an EMBL/GenBank/DDBJ whole genome shotgun (WGS) entry which is preliminary data.</text>
</comment>
<sequence>MHLSPLSLPILLLLPAAFPAAASPHPAPQPDVSLPRHPKPAPASPWTAPLVPRDGHPHGHSAPKVHINETDVQAPTPPSYYSIDFGHHDSDDKRYPALMALHIAFMSAAFFGALPAGIALRSVKHSWHGLSMILFWVFVVLGCSASSLYRKLTPNMYEGQKHTSQSYFILLLAVVVSAVDLIATFNRLLSYVRNESFSLRTFWKYVVLGQNPPLGYGAEYINLVVGEPEELEEDLTPLTQSRSFTDAAQWADDVHEHDYPATPASERTLAGKVPFLRRLGSVVFATLERSLVFAGLAQFVFGVAVYTGGCRGNYLNRCLAHLIKGGIFWCYGLVTFARFLGSFSDKGWAWNRAPVGTHVSAEFVESAVILFYGITNTWMERFGARPGDPYTTKQVQHISIAVMFWFAGLVGMGLESRRIRQWLAAISTSSLKDANARSEIVAEPASYAGSFNPFPAVVIGVTGAAMSVHHQKYVFQVQIHALWGFFLVGFAVLRCLTYFFVWLCPPRSILPSRPPSEALASFFLACGGLSFILSDDEITLAAMRQGHDDVMMFLNFTVAATCSAFCWTLCVVAFQGWLKSRTHAAVAFHPSA</sequence>
<accession>A0ACB8S9I2</accession>
<proteinExistence type="predicted"/>
<reference evidence="1" key="1">
    <citation type="submission" date="2021-02" db="EMBL/GenBank/DDBJ databases">
        <authorList>
            <consortium name="DOE Joint Genome Institute"/>
            <person name="Ahrendt S."/>
            <person name="Looney B.P."/>
            <person name="Miyauchi S."/>
            <person name="Morin E."/>
            <person name="Drula E."/>
            <person name="Courty P.E."/>
            <person name="Chicoki N."/>
            <person name="Fauchery L."/>
            <person name="Kohler A."/>
            <person name="Kuo A."/>
            <person name="Labutti K."/>
            <person name="Pangilinan J."/>
            <person name="Lipzen A."/>
            <person name="Riley R."/>
            <person name="Andreopoulos W."/>
            <person name="He G."/>
            <person name="Johnson J."/>
            <person name="Barry K.W."/>
            <person name="Grigoriev I.V."/>
            <person name="Nagy L."/>
            <person name="Hibbett D."/>
            <person name="Henrissat B."/>
            <person name="Matheny P.B."/>
            <person name="Labbe J."/>
            <person name="Martin F."/>
        </authorList>
    </citation>
    <scope>NUCLEOTIDE SEQUENCE</scope>
    <source>
        <strain evidence="1">FP105234-sp</strain>
    </source>
</reference>
<protein>
    <submittedName>
        <fullName evidence="1">Uncharacterized protein</fullName>
    </submittedName>
</protein>
<evidence type="ECO:0000313" key="2">
    <source>
        <dbReference type="Proteomes" id="UP000814033"/>
    </source>
</evidence>
<reference evidence="1" key="2">
    <citation type="journal article" date="2022" name="New Phytol.">
        <title>Evolutionary transition to the ectomycorrhizal habit in the genomes of a hyperdiverse lineage of mushroom-forming fungi.</title>
        <authorList>
            <person name="Looney B."/>
            <person name="Miyauchi S."/>
            <person name="Morin E."/>
            <person name="Drula E."/>
            <person name="Courty P.E."/>
            <person name="Kohler A."/>
            <person name="Kuo A."/>
            <person name="LaButti K."/>
            <person name="Pangilinan J."/>
            <person name="Lipzen A."/>
            <person name="Riley R."/>
            <person name="Andreopoulos W."/>
            <person name="He G."/>
            <person name="Johnson J."/>
            <person name="Nolan M."/>
            <person name="Tritt A."/>
            <person name="Barry K.W."/>
            <person name="Grigoriev I.V."/>
            <person name="Nagy L.G."/>
            <person name="Hibbett D."/>
            <person name="Henrissat B."/>
            <person name="Matheny P.B."/>
            <person name="Labbe J."/>
            <person name="Martin F.M."/>
        </authorList>
    </citation>
    <scope>NUCLEOTIDE SEQUENCE</scope>
    <source>
        <strain evidence="1">FP105234-sp</strain>
    </source>
</reference>
<keyword evidence="2" id="KW-1185">Reference proteome</keyword>
<evidence type="ECO:0000313" key="1">
    <source>
        <dbReference type="EMBL" id="KAI0053060.1"/>
    </source>
</evidence>
<gene>
    <name evidence="1" type="ORF">FA95DRAFT_1552946</name>
</gene>